<name>L9XAI0_9EURY</name>
<keyword evidence="3" id="KW-1185">Reference proteome</keyword>
<feature type="region of interest" description="Disordered" evidence="1">
    <location>
        <begin position="73"/>
        <end position="101"/>
    </location>
</feature>
<protein>
    <submittedName>
        <fullName evidence="2">Uncharacterized protein</fullName>
    </submittedName>
</protein>
<evidence type="ECO:0000313" key="3">
    <source>
        <dbReference type="Proteomes" id="UP000011531"/>
    </source>
</evidence>
<dbReference type="Proteomes" id="UP000011531">
    <property type="component" value="Unassembled WGS sequence"/>
</dbReference>
<evidence type="ECO:0000256" key="1">
    <source>
        <dbReference type="SAM" id="MobiDB-lite"/>
    </source>
</evidence>
<sequence>MAPEIEIRDVAETAEEARVIAGYERNAPDHDFAFEHGQQHSQLLDTAGDVEPEIAVELERKRDRCYHILSLRRGPNPREQRNQTEYRVDGQAVGSAPAEGL</sequence>
<dbReference type="RefSeq" id="WP_008423536.1">
    <property type="nucleotide sequence ID" value="NZ_AOIA01000112.1"/>
</dbReference>
<dbReference type="AlphaFoldDB" id="L9XAI0"/>
<gene>
    <name evidence="2" type="ORF">C492_11570</name>
</gene>
<feature type="compositionally biased region" description="Basic and acidic residues" evidence="1">
    <location>
        <begin position="76"/>
        <end position="88"/>
    </location>
</feature>
<accession>L9XAI0</accession>
<dbReference type="STRING" id="1227498.C492_11570"/>
<comment type="caution">
    <text evidence="2">The sequence shown here is derived from an EMBL/GenBank/DDBJ whole genome shotgun (WGS) entry which is preliminary data.</text>
</comment>
<organism evidence="2 3">
    <name type="scientific">Natronococcus jeotgali DSM 18795</name>
    <dbReference type="NCBI Taxonomy" id="1227498"/>
    <lineage>
        <taxon>Archaea</taxon>
        <taxon>Methanobacteriati</taxon>
        <taxon>Methanobacteriota</taxon>
        <taxon>Stenosarchaea group</taxon>
        <taxon>Halobacteria</taxon>
        <taxon>Halobacteriales</taxon>
        <taxon>Natrialbaceae</taxon>
        <taxon>Natronococcus</taxon>
    </lineage>
</organism>
<reference evidence="2 3" key="1">
    <citation type="journal article" date="2014" name="PLoS Genet.">
        <title>Phylogenetically driven sequencing of extremely halophilic archaea reveals strategies for static and dynamic osmo-response.</title>
        <authorList>
            <person name="Becker E.A."/>
            <person name="Seitzer P.M."/>
            <person name="Tritt A."/>
            <person name="Larsen D."/>
            <person name="Krusor M."/>
            <person name="Yao A.I."/>
            <person name="Wu D."/>
            <person name="Madern D."/>
            <person name="Eisen J.A."/>
            <person name="Darling A.E."/>
            <person name="Facciotti M.T."/>
        </authorList>
    </citation>
    <scope>NUCLEOTIDE SEQUENCE [LARGE SCALE GENOMIC DNA]</scope>
    <source>
        <strain evidence="2 3">DSM 18795</strain>
    </source>
</reference>
<proteinExistence type="predicted"/>
<dbReference type="EMBL" id="AOIA01000112">
    <property type="protein sequence ID" value="ELY58725.1"/>
    <property type="molecule type" value="Genomic_DNA"/>
</dbReference>
<evidence type="ECO:0000313" key="2">
    <source>
        <dbReference type="EMBL" id="ELY58725.1"/>
    </source>
</evidence>